<evidence type="ECO:0000313" key="1">
    <source>
        <dbReference type="EMBL" id="KAI0051955.1"/>
    </source>
</evidence>
<keyword evidence="2" id="KW-1185">Reference proteome</keyword>
<evidence type="ECO:0000313" key="2">
    <source>
        <dbReference type="Proteomes" id="UP000814033"/>
    </source>
</evidence>
<accession>A0ACB8S7W8</accession>
<dbReference type="EMBL" id="MU275848">
    <property type="protein sequence ID" value="KAI0051955.1"/>
    <property type="molecule type" value="Genomic_DNA"/>
</dbReference>
<reference evidence="1" key="2">
    <citation type="journal article" date="2022" name="New Phytol.">
        <title>Evolutionary transition to the ectomycorrhizal habit in the genomes of a hyperdiverse lineage of mushroom-forming fungi.</title>
        <authorList>
            <person name="Looney B."/>
            <person name="Miyauchi S."/>
            <person name="Morin E."/>
            <person name="Drula E."/>
            <person name="Courty P.E."/>
            <person name="Kohler A."/>
            <person name="Kuo A."/>
            <person name="LaButti K."/>
            <person name="Pangilinan J."/>
            <person name="Lipzen A."/>
            <person name="Riley R."/>
            <person name="Andreopoulos W."/>
            <person name="He G."/>
            <person name="Johnson J."/>
            <person name="Nolan M."/>
            <person name="Tritt A."/>
            <person name="Barry K.W."/>
            <person name="Grigoriev I.V."/>
            <person name="Nagy L.G."/>
            <person name="Hibbett D."/>
            <person name="Henrissat B."/>
            <person name="Matheny P.B."/>
            <person name="Labbe J."/>
            <person name="Martin F.M."/>
        </authorList>
    </citation>
    <scope>NUCLEOTIDE SEQUENCE</scope>
    <source>
        <strain evidence="1">FP105234-sp</strain>
    </source>
</reference>
<comment type="caution">
    <text evidence="1">The sequence shown here is derived from an EMBL/GenBank/DDBJ whole genome shotgun (WGS) entry which is preliminary data.</text>
</comment>
<sequence>MASISPHPGDSEAGVRSHHGDFAASSDDAVVSHSQAVTVTSLGSILPADPVDPVDHAPPSAVAPFHRIPPEIIAKIISYSALLAEGVSYEIKEEDNAAAARESNWVAVTHVCYQWRAIALSDARLWARVNFDLGGAWARIFIERAKDLPLSFHARRDFTHMSTRVALDHLHRATALHLSSPDDGFEDFFLETVQGNQLRNVETVNLSTQYKNTSEEWRRPNSFVLFQSMASRNLRHLSLCIENTMLYSSMHSMRHLSGLQTLKIIYKDSDARLMKRMGPGADELVRTIGRMKALEVLVLNVVPLPPDEPNTSPTAYLPQLTELSLGSTYKSVDFMMAHLDVPDSARIALQCNATSPSDFPSDRNRLCTSLGRHFPFAPAAAAIRCPSPSPFHRRLVFSAWRTQGHPIKDSQPDITVSFDWRFNDRDTARTCQELDRDLAATLLERVGSLSLQQLTVDAPLLPWPVECWEHIIVYATEIERLSTDAASTRALCPPLLEGVLCGSEVLPVLSSWTLRDLEVSLPEIPRGEDEIVAAVRALAEGGTQLREVVLEASVAPDEWMDELRSAAGAASVVVADTDLAGT</sequence>
<dbReference type="Proteomes" id="UP000814033">
    <property type="component" value="Unassembled WGS sequence"/>
</dbReference>
<proteinExistence type="predicted"/>
<name>A0ACB8S7W8_9AGAM</name>
<gene>
    <name evidence="1" type="ORF">FA95DRAFT_1569575</name>
</gene>
<organism evidence="1 2">
    <name type="scientific">Auriscalpium vulgare</name>
    <dbReference type="NCBI Taxonomy" id="40419"/>
    <lineage>
        <taxon>Eukaryota</taxon>
        <taxon>Fungi</taxon>
        <taxon>Dikarya</taxon>
        <taxon>Basidiomycota</taxon>
        <taxon>Agaricomycotina</taxon>
        <taxon>Agaricomycetes</taxon>
        <taxon>Russulales</taxon>
        <taxon>Auriscalpiaceae</taxon>
        <taxon>Auriscalpium</taxon>
    </lineage>
</organism>
<reference evidence="1" key="1">
    <citation type="submission" date="2021-02" db="EMBL/GenBank/DDBJ databases">
        <authorList>
            <consortium name="DOE Joint Genome Institute"/>
            <person name="Ahrendt S."/>
            <person name="Looney B.P."/>
            <person name="Miyauchi S."/>
            <person name="Morin E."/>
            <person name="Drula E."/>
            <person name="Courty P.E."/>
            <person name="Chicoki N."/>
            <person name="Fauchery L."/>
            <person name="Kohler A."/>
            <person name="Kuo A."/>
            <person name="Labutti K."/>
            <person name="Pangilinan J."/>
            <person name="Lipzen A."/>
            <person name="Riley R."/>
            <person name="Andreopoulos W."/>
            <person name="He G."/>
            <person name="Johnson J."/>
            <person name="Barry K.W."/>
            <person name="Grigoriev I.V."/>
            <person name="Nagy L."/>
            <person name="Hibbett D."/>
            <person name="Henrissat B."/>
            <person name="Matheny P.B."/>
            <person name="Labbe J."/>
            <person name="Martin F."/>
        </authorList>
    </citation>
    <scope>NUCLEOTIDE SEQUENCE</scope>
    <source>
        <strain evidence="1">FP105234-sp</strain>
    </source>
</reference>
<protein>
    <submittedName>
        <fullName evidence="1">Uncharacterized protein</fullName>
    </submittedName>
</protein>